<sequence>MDQKLDTLEKKALVEIVKLVQKRGMQGTAGGWKDFLKSYDKKFGCSISDPARRSNEALVSFLKTFTKEDDLKFIAKVMQSHLNREVLEQFKTVSPDDESPEQRLVRLTLQHPQYPLCYMFPSCNEGWVVTKLGKNSKVMTSNMMYAVDCEMVLCEDGSEGLVRVCVVDRNLEVKLDELVKPEKVVADHRSEITGVTAEDLVGVTYSLGDIQKRMKKLLSHGTILVGHSLNNDLQALKLDHPRVIDTSLIFKYSNDYRRPSLNNLCKFVLGYEVRKEGAPHNCLDDALAAMKLVLAIIERGVDNAIQLVQEDVPESERSKLLLHRIPTNVHSEELRKVIPGHFTIEVKPSRKAQGDNYSAFAIFTNPQEANQAFENAKGNQDKDSYGRPQKLVEFQSNVGEIASLYVRKMVCDEPPNQILVKRALQGEENSGEFKKLKTQQVDKEKRMANINQCEDHLKEIEKLKVELREKDFQISMQDKIISDLQKKVEEMKKSKKNRAK</sequence>
<accession>A0ACC1XVR7</accession>
<gene>
    <name evidence="1" type="ORF">OWV82_013243</name>
</gene>
<evidence type="ECO:0000313" key="1">
    <source>
        <dbReference type="EMBL" id="KAJ4714814.1"/>
    </source>
</evidence>
<keyword evidence="2" id="KW-1185">Reference proteome</keyword>
<protein>
    <submittedName>
        <fullName evidence="1">Small RNA degrading nuclease</fullName>
    </submittedName>
</protein>
<name>A0ACC1XVR7_MELAZ</name>
<proteinExistence type="predicted"/>
<organism evidence="1 2">
    <name type="scientific">Melia azedarach</name>
    <name type="common">Chinaberry tree</name>
    <dbReference type="NCBI Taxonomy" id="155640"/>
    <lineage>
        <taxon>Eukaryota</taxon>
        <taxon>Viridiplantae</taxon>
        <taxon>Streptophyta</taxon>
        <taxon>Embryophyta</taxon>
        <taxon>Tracheophyta</taxon>
        <taxon>Spermatophyta</taxon>
        <taxon>Magnoliopsida</taxon>
        <taxon>eudicotyledons</taxon>
        <taxon>Gunneridae</taxon>
        <taxon>Pentapetalae</taxon>
        <taxon>rosids</taxon>
        <taxon>malvids</taxon>
        <taxon>Sapindales</taxon>
        <taxon>Meliaceae</taxon>
        <taxon>Melia</taxon>
    </lineage>
</organism>
<comment type="caution">
    <text evidence="1">The sequence shown here is derived from an EMBL/GenBank/DDBJ whole genome shotgun (WGS) entry which is preliminary data.</text>
</comment>
<evidence type="ECO:0000313" key="2">
    <source>
        <dbReference type="Proteomes" id="UP001164539"/>
    </source>
</evidence>
<reference evidence="1 2" key="1">
    <citation type="journal article" date="2023" name="Science">
        <title>Complex scaffold remodeling in plant triterpene biosynthesis.</title>
        <authorList>
            <person name="De La Pena R."/>
            <person name="Hodgson H."/>
            <person name="Liu J.C."/>
            <person name="Stephenson M.J."/>
            <person name="Martin A.C."/>
            <person name="Owen C."/>
            <person name="Harkess A."/>
            <person name="Leebens-Mack J."/>
            <person name="Jimenez L.E."/>
            <person name="Osbourn A."/>
            <person name="Sattely E.S."/>
        </authorList>
    </citation>
    <scope>NUCLEOTIDE SEQUENCE [LARGE SCALE GENOMIC DNA]</scope>
    <source>
        <strain evidence="2">cv. JPN11</strain>
        <tissue evidence="1">Leaf</tissue>
    </source>
</reference>
<dbReference type="Proteomes" id="UP001164539">
    <property type="component" value="Chromosome 7"/>
</dbReference>
<dbReference type="EMBL" id="CM051400">
    <property type="protein sequence ID" value="KAJ4714814.1"/>
    <property type="molecule type" value="Genomic_DNA"/>
</dbReference>